<evidence type="ECO:0000313" key="3">
    <source>
        <dbReference type="EMBL" id="TEB20185.1"/>
    </source>
</evidence>
<dbReference type="InterPro" id="IPR029058">
    <property type="entry name" value="AB_hydrolase_fold"/>
</dbReference>
<dbReference type="Gene3D" id="3.40.50.1820">
    <property type="entry name" value="alpha/beta hydrolase"/>
    <property type="match status" value="1"/>
</dbReference>
<evidence type="ECO:0000256" key="1">
    <source>
        <dbReference type="ARBA" id="ARBA00022801"/>
    </source>
</evidence>
<dbReference type="OrthoDB" id="2152029at2759"/>
<dbReference type="PANTHER" id="PTHR48081">
    <property type="entry name" value="AB HYDROLASE SUPERFAMILY PROTEIN C4A8.06C"/>
    <property type="match status" value="1"/>
</dbReference>
<organism evidence="3 4">
    <name type="scientific">Coprinellus micaceus</name>
    <name type="common">Glistening ink-cap mushroom</name>
    <name type="synonym">Coprinus micaceus</name>
    <dbReference type="NCBI Taxonomy" id="71717"/>
    <lineage>
        <taxon>Eukaryota</taxon>
        <taxon>Fungi</taxon>
        <taxon>Dikarya</taxon>
        <taxon>Basidiomycota</taxon>
        <taxon>Agaricomycotina</taxon>
        <taxon>Agaricomycetes</taxon>
        <taxon>Agaricomycetidae</taxon>
        <taxon>Agaricales</taxon>
        <taxon>Agaricineae</taxon>
        <taxon>Psathyrellaceae</taxon>
        <taxon>Coprinellus</taxon>
    </lineage>
</organism>
<dbReference type="SUPFAM" id="SSF53474">
    <property type="entry name" value="alpha/beta-Hydrolases"/>
    <property type="match status" value="1"/>
</dbReference>
<comment type="caution">
    <text evidence="3">The sequence shown here is derived from an EMBL/GenBank/DDBJ whole genome shotgun (WGS) entry which is preliminary data.</text>
</comment>
<dbReference type="PANTHER" id="PTHR48081:SF31">
    <property type="entry name" value="STERYL ACETYL HYDROLASE MUG81-RELATED"/>
    <property type="match status" value="1"/>
</dbReference>
<dbReference type="Proteomes" id="UP000298030">
    <property type="component" value="Unassembled WGS sequence"/>
</dbReference>
<dbReference type="InterPro" id="IPR050300">
    <property type="entry name" value="GDXG_lipolytic_enzyme"/>
</dbReference>
<protein>
    <submittedName>
        <fullName evidence="3">Alpha/beta-hydrolase</fullName>
    </submittedName>
</protein>
<sequence length="301" mass="33227">MNYLGGGTTHDAYLNWAKRHGALIQEEAIAHEARILWIGERGTKKVILYFHGGGYLSSVQGFQLDYVSGMLGRLRKSGKSVSIALLEYSLSNIATFPIQLKQGVAAIQYLFETGYDPSDIVLVGDSAGGNLLFQLLLHILHPVDDVDRLEVFSEGNSAFAGAFAMSPWLGLSNTDARSWEENKYFDIADGRGLSGLAQLYLHGVPQWAYRYVDPASSTPATWFKGVDGIVRKVLITAGQRECLRDDIIKVGEYMTDHHPLGTTVIVQEGGLHVDVMLDMPLNQSPPVELTDTIFKWLIEVI</sequence>
<proteinExistence type="predicted"/>
<name>A0A4Y7SEX6_COPMI</name>
<evidence type="ECO:0000259" key="2">
    <source>
        <dbReference type="Pfam" id="PF07859"/>
    </source>
</evidence>
<dbReference type="Pfam" id="PF07859">
    <property type="entry name" value="Abhydrolase_3"/>
    <property type="match status" value="1"/>
</dbReference>
<dbReference type="AlphaFoldDB" id="A0A4Y7SEX6"/>
<gene>
    <name evidence="3" type="ORF">FA13DRAFT_1645296</name>
</gene>
<dbReference type="GO" id="GO:0016787">
    <property type="term" value="F:hydrolase activity"/>
    <property type="evidence" value="ECO:0007669"/>
    <property type="project" value="UniProtKB-KW"/>
</dbReference>
<dbReference type="EMBL" id="QPFP01000152">
    <property type="protein sequence ID" value="TEB20185.1"/>
    <property type="molecule type" value="Genomic_DNA"/>
</dbReference>
<keyword evidence="4" id="KW-1185">Reference proteome</keyword>
<reference evidence="3 4" key="1">
    <citation type="journal article" date="2019" name="Nat. Ecol. Evol.">
        <title>Megaphylogeny resolves global patterns of mushroom evolution.</title>
        <authorList>
            <person name="Varga T."/>
            <person name="Krizsan K."/>
            <person name="Foldi C."/>
            <person name="Dima B."/>
            <person name="Sanchez-Garcia M."/>
            <person name="Sanchez-Ramirez S."/>
            <person name="Szollosi G.J."/>
            <person name="Szarkandi J.G."/>
            <person name="Papp V."/>
            <person name="Albert L."/>
            <person name="Andreopoulos W."/>
            <person name="Angelini C."/>
            <person name="Antonin V."/>
            <person name="Barry K.W."/>
            <person name="Bougher N.L."/>
            <person name="Buchanan P."/>
            <person name="Buyck B."/>
            <person name="Bense V."/>
            <person name="Catcheside P."/>
            <person name="Chovatia M."/>
            <person name="Cooper J."/>
            <person name="Damon W."/>
            <person name="Desjardin D."/>
            <person name="Finy P."/>
            <person name="Geml J."/>
            <person name="Haridas S."/>
            <person name="Hughes K."/>
            <person name="Justo A."/>
            <person name="Karasinski D."/>
            <person name="Kautmanova I."/>
            <person name="Kiss B."/>
            <person name="Kocsube S."/>
            <person name="Kotiranta H."/>
            <person name="LaButti K.M."/>
            <person name="Lechner B.E."/>
            <person name="Liimatainen K."/>
            <person name="Lipzen A."/>
            <person name="Lukacs Z."/>
            <person name="Mihaltcheva S."/>
            <person name="Morgado L.N."/>
            <person name="Niskanen T."/>
            <person name="Noordeloos M.E."/>
            <person name="Ohm R.A."/>
            <person name="Ortiz-Santana B."/>
            <person name="Ovrebo C."/>
            <person name="Racz N."/>
            <person name="Riley R."/>
            <person name="Savchenko A."/>
            <person name="Shiryaev A."/>
            <person name="Soop K."/>
            <person name="Spirin V."/>
            <person name="Szebenyi C."/>
            <person name="Tomsovsky M."/>
            <person name="Tulloss R.E."/>
            <person name="Uehling J."/>
            <person name="Grigoriev I.V."/>
            <person name="Vagvolgyi C."/>
            <person name="Papp T."/>
            <person name="Martin F.M."/>
            <person name="Miettinen O."/>
            <person name="Hibbett D.S."/>
            <person name="Nagy L.G."/>
        </authorList>
    </citation>
    <scope>NUCLEOTIDE SEQUENCE [LARGE SCALE GENOMIC DNA]</scope>
    <source>
        <strain evidence="3 4">FP101781</strain>
    </source>
</reference>
<dbReference type="STRING" id="71717.A0A4Y7SEX6"/>
<keyword evidence="1 3" id="KW-0378">Hydrolase</keyword>
<feature type="domain" description="Alpha/beta hydrolase fold-3" evidence="2">
    <location>
        <begin position="47"/>
        <end position="272"/>
    </location>
</feature>
<accession>A0A4Y7SEX6</accession>
<dbReference type="InterPro" id="IPR013094">
    <property type="entry name" value="AB_hydrolase_3"/>
</dbReference>
<evidence type="ECO:0000313" key="4">
    <source>
        <dbReference type="Proteomes" id="UP000298030"/>
    </source>
</evidence>